<organism evidence="2 3">
    <name type="scientific">Calocera cornea HHB12733</name>
    <dbReference type="NCBI Taxonomy" id="1353952"/>
    <lineage>
        <taxon>Eukaryota</taxon>
        <taxon>Fungi</taxon>
        <taxon>Dikarya</taxon>
        <taxon>Basidiomycota</taxon>
        <taxon>Agaricomycotina</taxon>
        <taxon>Dacrymycetes</taxon>
        <taxon>Dacrymycetales</taxon>
        <taxon>Dacrymycetaceae</taxon>
        <taxon>Calocera</taxon>
    </lineage>
</organism>
<reference evidence="2 3" key="1">
    <citation type="journal article" date="2016" name="Mol. Biol. Evol.">
        <title>Comparative Genomics of Early-Diverging Mushroom-Forming Fungi Provides Insights into the Origins of Lignocellulose Decay Capabilities.</title>
        <authorList>
            <person name="Nagy L.G."/>
            <person name="Riley R."/>
            <person name="Tritt A."/>
            <person name="Adam C."/>
            <person name="Daum C."/>
            <person name="Floudas D."/>
            <person name="Sun H."/>
            <person name="Yadav J.S."/>
            <person name="Pangilinan J."/>
            <person name="Larsson K.H."/>
            <person name="Matsuura K."/>
            <person name="Barry K."/>
            <person name="Labutti K."/>
            <person name="Kuo R."/>
            <person name="Ohm R.A."/>
            <person name="Bhattacharya S.S."/>
            <person name="Shirouzu T."/>
            <person name="Yoshinaga Y."/>
            <person name="Martin F.M."/>
            <person name="Grigoriev I.V."/>
            <person name="Hibbett D.S."/>
        </authorList>
    </citation>
    <scope>NUCLEOTIDE SEQUENCE [LARGE SCALE GENOMIC DNA]</scope>
    <source>
        <strain evidence="2 3">HHB12733</strain>
    </source>
</reference>
<dbReference type="InParanoid" id="A0A165EJ80"/>
<dbReference type="AlphaFoldDB" id="A0A165EJ80"/>
<evidence type="ECO:0000256" key="1">
    <source>
        <dbReference type="SAM" id="MobiDB-lite"/>
    </source>
</evidence>
<accession>A0A165EJ80</accession>
<proteinExistence type="predicted"/>
<evidence type="ECO:0000313" key="3">
    <source>
        <dbReference type="Proteomes" id="UP000076842"/>
    </source>
</evidence>
<evidence type="ECO:0000313" key="2">
    <source>
        <dbReference type="EMBL" id="KZT54979.1"/>
    </source>
</evidence>
<feature type="region of interest" description="Disordered" evidence="1">
    <location>
        <begin position="110"/>
        <end position="140"/>
    </location>
</feature>
<dbReference type="EMBL" id="KV424003">
    <property type="protein sequence ID" value="KZT54979.1"/>
    <property type="molecule type" value="Genomic_DNA"/>
</dbReference>
<gene>
    <name evidence="2" type="ORF">CALCODRAFT_368191</name>
</gene>
<keyword evidence="3" id="KW-1185">Reference proteome</keyword>
<name>A0A165EJ80_9BASI</name>
<feature type="region of interest" description="Disordered" evidence="1">
    <location>
        <begin position="29"/>
        <end position="56"/>
    </location>
</feature>
<protein>
    <submittedName>
        <fullName evidence="2">Uncharacterized protein</fullName>
    </submittedName>
</protein>
<dbReference type="Proteomes" id="UP000076842">
    <property type="component" value="Unassembled WGS sequence"/>
</dbReference>
<sequence>MECTASSLTAQRNTLCLFNCDLIEYPSLSHVSPTKPARPTHPIQPAKWSRPPNRTQPIHSAVHADLAVRRARMLLPRHIRRSFLTERCNSRPQKIQSGSHYSVLLRTMAQESNDPGAPPPRESVKIAEPSGGSTALRTAVTDPHSMHLRYRYPRLEPKTVLLRTSRCTFPW</sequence>